<sequence length="679" mass="67230">MAKPRQLATKCVALRLGAAMLAMPAADALADNVVADDQVVQGSLCVGFDCVDNESFGFNTIVLKENNTRIYFNDTSTNAGFAANDWALIANDSASGGANYFGIQDATSNKMVFRVDAGAPENALYVSSSGNLGLGTSSPTLGLQITRGDTPAIRLEQTNAGGFTAQTWDIGGNEANFFIRDSTNGSRLPFRIRPGAPTSSLDIAANGNVGLGTPSPDSKLHVYGAANQDTFETIGVSSAANADALTFGYGGASFGVGTSLINAHSATGSSGRLLLATDGVTRMTIDSNGNVGIGTTAPAAGLDVVGTVRFASLAGCTSGIGTNAAGDLTCITGGGGNPPYYDTTASGAQPNASGTNSTAAGSGSNASGTNALAGGTNNQSQGDNTTVIGSNNSVTGDDSGAFGTGNTVKGNGSYAIGDPNVVNGDKSFVYGDDNAVNAPNVAGNGNGIQVFGSNNTVASTANSSGSVVIGSGSTVNATNAMAFGNGTTVTDANAIAMGSGASSGGLNAVAIGTGASAAYAGSAAYGSGAVATRQNEQVFGTAGNTYSMPGLTSAQSSSAQTGAIEIVTTDANGHLASVTPGSLGFSDPAQFNSLNSRIDSVGSRAYSGVAMAMALAGAPTVLPDEKFVTTLNWGTFEGANAFALSAGARLGSQLQLNGGIAFDPNQNRTGGRLGLRMSW</sequence>
<dbReference type="AlphaFoldDB" id="A0A090DL70"/>
<dbReference type="SUPFAM" id="SSF101967">
    <property type="entry name" value="Adhesin YadA, collagen-binding domain"/>
    <property type="match status" value="2"/>
</dbReference>
<protein>
    <recommendedName>
        <fullName evidence="10">Trimeric autotransporter adhesin YadA-like C-terminal membrane anchor domain-containing protein</fullName>
    </recommendedName>
</protein>
<evidence type="ECO:0000259" key="10">
    <source>
        <dbReference type="Pfam" id="PF03895"/>
    </source>
</evidence>
<dbReference type="Proteomes" id="UP000046373">
    <property type="component" value="Unassembled WGS sequence"/>
</dbReference>
<feature type="compositionally biased region" description="Low complexity" evidence="8">
    <location>
        <begin position="351"/>
        <end position="378"/>
    </location>
</feature>
<keyword evidence="4" id="KW-0812">Transmembrane</keyword>
<keyword evidence="7" id="KW-0998">Cell outer membrane</keyword>
<proteinExistence type="predicted"/>
<dbReference type="InterPro" id="IPR045584">
    <property type="entry name" value="Pilin-like"/>
</dbReference>
<feature type="chain" id="PRO_5001854115" description="Trimeric autotransporter adhesin YadA-like C-terminal membrane anchor domain-containing protein" evidence="9">
    <location>
        <begin position="31"/>
        <end position="679"/>
    </location>
</feature>
<evidence type="ECO:0000313" key="12">
    <source>
        <dbReference type="Proteomes" id="UP000046373"/>
    </source>
</evidence>
<evidence type="ECO:0000256" key="3">
    <source>
        <dbReference type="ARBA" id="ARBA00022452"/>
    </source>
</evidence>
<dbReference type="Gene3D" id="2.150.10.10">
    <property type="entry name" value="Serralysin-like metalloprotease, C-terminal"/>
    <property type="match status" value="2"/>
</dbReference>
<evidence type="ECO:0000313" key="11">
    <source>
        <dbReference type="EMBL" id="CDX16955.1"/>
    </source>
</evidence>
<evidence type="ECO:0000256" key="9">
    <source>
        <dbReference type="SAM" id="SignalP"/>
    </source>
</evidence>
<gene>
    <name evidence="11" type="ORF">MPLDJ20_110076</name>
</gene>
<feature type="region of interest" description="Disordered" evidence="8">
    <location>
        <begin position="341"/>
        <end position="404"/>
    </location>
</feature>
<accession>A0A090DL70</accession>
<keyword evidence="3" id="KW-1134">Transmembrane beta strand</keyword>
<dbReference type="SUPFAM" id="SSF54523">
    <property type="entry name" value="Pili subunits"/>
    <property type="match status" value="1"/>
</dbReference>
<dbReference type="InterPro" id="IPR011049">
    <property type="entry name" value="Serralysin-like_metalloprot_C"/>
</dbReference>
<dbReference type="GO" id="GO:0009986">
    <property type="term" value="C:cell surface"/>
    <property type="evidence" value="ECO:0007669"/>
    <property type="project" value="UniProtKB-SubCell"/>
</dbReference>
<comment type="subcellular location">
    <subcellularLocation>
        <location evidence="2">Cell outer membrane</location>
    </subcellularLocation>
    <subcellularLocation>
        <location evidence="1">Cell surface</location>
    </subcellularLocation>
</comment>
<evidence type="ECO:0000256" key="2">
    <source>
        <dbReference type="ARBA" id="ARBA00004442"/>
    </source>
</evidence>
<keyword evidence="6" id="KW-0472">Membrane</keyword>
<dbReference type="InterPro" id="IPR005594">
    <property type="entry name" value="YadA_C"/>
</dbReference>
<name>A0A090DL70_MESPL</name>
<dbReference type="CDD" id="cd12820">
    <property type="entry name" value="LbR_YadA-like"/>
    <property type="match status" value="1"/>
</dbReference>
<feature type="domain" description="Trimeric autotransporter adhesin YadA-like C-terminal membrane anchor" evidence="10">
    <location>
        <begin position="621"/>
        <end position="679"/>
    </location>
</feature>
<dbReference type="Pfam" id="PF03895">
    <property type="entry name" value="YadA_anchor"/>
    <property type="match status" value="1"/>
</dbReference>
<organism evidence="11 12">
    <name type="scientific">Mesorhizobium plurifarium</name>
    <dbReference type="NCBI Taxonomy" id="69974"/>
    <lineage>
        <taxon>Bacteria</taxon>
        <taxon>Pseudomonadati</taxon>
        <taxon>Pseudomonadota</taxon>
        <taxon>Alphaproteobacteria</taxon>
        <taxon>Hyphomicrobiales</taxon>
        <taxon>Phyllobacteriaceae</taxon>
        <taxon>Mesorhizobium</taxon>
    </lineage>
</organism>
<feature type="compositionally biased region" description="Polar residues" evidence="8">
    <location>
        <begin position="379"/>
        <end position="396"/>
    </location>
</feature>
<evidence type="ECO:0000256" key="5">
    <source>
        <dbReference type="ARBA" id="ARBA00022729"/>
    </source>
</evidence>
<reference evidence="11 12" key="1">
    <citation type="submission" date="2014-08" db="EMBL/GenBank/DDBJ databases">
        <authorList>
            <person name="Moulin Lionel"/>
        </authorList>
    </citation>
    <scope>NUCLEOTIDE SEQUENCE [LARGE SCALE GENOMIC DNA]</scope>
</reference>
<dbReference type="GO" id="GO:0009279">
    <property type="term" value="C:cell outer membrane"/>
    <property type="evidence" value="ECO:0007669"/>
    <property type="project" value="UniProtKB-SubCell"/>
</dbReference>
<evidence type="ECO:0000256" key="8">
    <source>
        <dbReference type="SAM" id="MobiDB-lite"/>
    </source>
</evidence>
<dbReference type="EMBL" id="CCNB01000003">
    <property type="protein sequence ID" value="CDX16955.1"/>
    <property type="molecule type" value="Genomic_DNA"/>
</dbReference>
<evidence type="ECO:0000256" key="1">
    <source>
        <dbReference type="ARBA" id="ARBA00004241"/>
    </source>
</evidence>
<keyword evidence="5 9" id="KW-0732">Signal</keyword>
<evidence type="ECO:0000256" key="6">
    <source>
        <dbReference type="ARBA" id="ARBA00023136"/>
    </source>
</evidence>
<feature type="signal peptide" evidence="9">
    <location>
        <begin position="1"/>
        <end position="30"/>
    </location>
</feature>
<evidence type="ECO:0000256" key="7">
    <source>
        <dbReference type="ARBA" id="ARBA00023237"/>
    </source>
</evidence>
<evidence type="ECO:0000256" key="4">
    <source>
        <dbReference type="ARBA" id="ARBA00022692"/>
    </source>
</evidence>
<dbReference type="Gene3D" id="3.30.1300.30">
    <property type="entry name" value="GSPII I/J protein-like"/>
    <property type="match status" value="1"/>
</dbReference>